<keyword evidence="3" id="KW-1185">Reference proteome</keyword>
<evidence type="ECO:0000313" key="2">
    <source>
        <dbReference type="EMBL" id="KAK1444263.1"/>
    </source>
</evidence>
<feature type="compositionally biased region" description="Polar residues" evidence="1">
    <location>
        <begin position="515"/>
        <end position="524"/>
    </location>
</feature>
<name>A0AAD8PF41_BABGI</name>
<feature type="region of interest" description="Disordered" evidence="1">
    <location>
        <begin position="509"/>
        <end position="594"/>
    </location>
</feature>
<reference evidence="2" key="1">
    <citation type="submission" date="2023-08" db="EMBL/GenBank/DDBJ databases">
        <title>Draft sequence of the Babesia gibsoni genome.</title>
        <authorList>
            <person name="Yamagishi J.Y."/>
            <person name="Xuan X.X."/>
        </authorList>
    </citation>
    <scope>NUCLEOTIDE SEQUENCE</scope>
    <source>
        <strain evidence="2">Azabu</strain>
    </source>
</reference>
<protein>
    <submittedName>
        <fullName evidence="2">Uncharacterized protein</fullName>
    </submittedName>
</protein>
<sequence>MKDFYAFKYDDNFAIFGHIGTRGKHGSPSQLATLIERAARTTKDAIGLETNSICMLLAANPGLPKFIASFVCLVFPPHSPLVIHDDTHESSMLRNLVHDLTRNILAVLSKVEDPSVASTFGLHETRFMLNLVNLYWRNNEKLVLKLVSSCKLWNRHFTKELRDLTRPLLRNIQKELEHFQFILSGTKQGRSYELQYTFTGDSTFADRCDTSCPFDRNMLYVSRDTLLLDSLAFLETIMQFLPEDFYADVLSTEVETLDGNLHLEAVLKLAYYLLADCHHYILSQNAAMYRTENLPERYEVMFQKCFFYRCKIVSLNVLMLTIMYNVFLNPCGSADFCYNWLLVFTQMGCDDYMSDKSLIIDDLREVDFTNHVDTWSSISKTWKIKEITGLRDEELIRECLEKHEYDVSGTIIDLVNRPYTNYAGPIASTTAPVPPPGGQPRIPAQNNYNFGIPFLPKEERRAVLNYWDHANRAKLYDDDYDDYEDVEGEVVPLNAKLLCDELIESSDYDDRELPLSSSVPTQKSGVGLTAAERNQSRSSTSGEKATSQKPSKNEGKGASTRGARGGKGVAPRGARGGRGGGTRRSLSRKKNEGE</sequence>
<dbReference type="Proteomes" id="UP001230268">
    <property type="component" value="Unassembled WGS sequence"/>
</dbReference>
<evidence type="ECO:0000313" key="3">
    <source>
        <dbReference type="Proteomes" id="UP001230268"/>
    </source>
</evidence>
<feature type="compositionally biased region" description="Polar residues" evidence="1">
    <location>
        <begin position="532"/>
        <end position="550"/>
    </location>
</feature>
<dbReference type="EMBL" id="JAVEPI010000001">
    <property type="protein sequence ID" value="KAK1444263.1"/>
    <property type="molecule type" value="Genomic_DNA"/>
</dbReference>
<accession>A0AAD8PF41</accession>
<evidence type="ECO:0000256" key="1">
    <source>
        <dbReference type="SAM" id="MobiDB-lite"/>
    </source>
</evidence>
<comment type="caution">
    <text evidence="2">The sequence shown here is derived from an EMBL/GenBank/DDBJ whole genome shotgun (WGS) entry which is preliminary data.</text>
</comment>
<dbReference type="AlphaFoldDB" id="A0AAD8PF41"/>
<proteinExistence type="predicted"/>
<feature type="compositionally biased region" description="Gly residues" evidence="1">
    <location>
        <begin position="563"/>
        <end position="582"/>
    </location>
</feature>
<gene>
    <name evidence="2" type="ORF">BgAZ_101690</name>
</gene>
<organism evidence="2 3">
    <name type="scientific">Babesia gibsoni</name>
    <dbReference type="NCBI Taxonomy" id="33632"/>
    <lineage>
        <taxon>Eukaryota</taxon>
        <taxon>Sar</taxon>
        <taxon>Alveolata</taxon>
        <taxon>Apicomplexa</taxon>
        <taxon>Aconoidasida</taxon>
        <taxon>Piroplasmida</taxon>
        <taxon>Babesiidae</taxon>
        <taxon>Babesia</taxon>
    </lineage>
</organism>